<name>A0A9D4ECB9_DREPO</name>
<organism evidence="3 4">
    <name type="scientific">Dreissena polymorpha</name>
    <name type="common">Zebra mussel</name>
    <name type="synonym">Mytilus polymorpha</name>
    <dbReference type="NCBI Taxonomy" id="45954"/>
    <lineage>
        <taxon>Eukaryota</taxon>
        <taxon>Metazoa</taxon>
        <taxon>Spiralia</taxon>
        <taxon>Lophotrochozoa</taxon>
        <taxon>Mollusca</taxon>
        <taxon>Bivalvia</taxon>
        <taxon>Autobranchia</taxon>
        <taxon>Heteroconchia</taxon>
        <taxon>Euheterodonta</taxon>
        <taxon>Imparidentia</taxon>
        <taxon>Neoheterodontei</taxon>
        <taxon>Myida</taxon>
        <taxon>Dreissenoidea</taxon>
        <taxon>Dreissenidae</taxon>
        <taxon>Dreissena</taxon>
    </lineage>
</organism>
<evidence type="ECO:0000313" key="4">
    <source>
        <dbReference type="Proteomes" id="UP000828390"/>
    </source>
</evidence>
<evidence type="ECO:0000259" key="2">
    <source>
        <dbReference type="PROSITE" id="PS00022"/>
    </source>
</evidence>
<dbReference type="Gene3D" id="2.10.25.10">
    <property type="entry name" value="Laminin"/>
    <property type="match status" value="1"/>
</dbReference>
<accession>A0A9D4ECB9</accession>
<keyword evidence="1" id="KW-0472">Membrane</keyword>
<dbReference type="InterPro" id="IPR000742">
    <property type="entry name" value="EGF"/>
</dbReference>
<dbReference type="EMBL" id="JAIWYP010000009">
    <property type="protein sequence ID" value="KAH3776713.1"/>
    <property type="molecule type" value="Genomic_DNA"/>
</dbReference>
<keyword evidence="1" id="KW-1133">Transmembrane helix</keyword>
<keyword evidence="4" id="KW-1185">Reference proteome</keyword>
<evidence type="ECO:0000313" key="3">
    <source>
        <dbReference type="EMBL" id="KAH3776713.1"/>
    </source>
</evidence>
<dbReference type="Proteomes" id="UP000828390">
    <property type="component" value="Unassembled WGS sequence"/>
</dbReference>
<dbReference type="PROSITE" id="PS00022">
    <property type="entry name" value="EGF_1"/>
    <property type="match status" value="1"/>
</dbReference>
<keyword evidence="1" id="KW-0812">Transmembrane</keyword>
<reference evidence="3" key="1">
    <citation type="journal article" date="2019" name="bioRxiv">
        <title>The Genome of the Zebra Mussel, Dreissena polymorpha: A Resource for Invasive Species Research.</title>
        <authorList>
            <person name="McCartney M.A."/>
            <person name="Auch B."/>
            <person name="Kono T."/>
            <person name="Mallez S."/>
            <person name="Zhang Y."/>
            <person name="Obille A."/>
            <person name="Becker A."/>
            <person name="Abrahante J.E."/>
            <person name="Garbe J."/>
            <person name="Badalamenti J.P."/>
            <person name="Herman A."/>
            <person name="Mangelson H."/>
            <person name="Liachko I."/>
            <person name="Sullivan S."/>
            <person name="Sone E.D."/>
            <person name="Koren S."/>
            <person name="Silverstein K.A.T."/>
            <person name="Beckman K.B."/>
            <person name="Gohl D.M."/>
        </authorList>
    </citation>
    <scope>NUCLEOTIDE SEQUENCE</scope>
    <source>
        <strain evidence="3">Duluth1</strain>
        <tissue evidence="3">Whole animal</tissue>
    </source>
</reference>
<sequence length="123" mass="14091">MVDRNFSHTTRLRLSPLVLTDSVGVNWIFSLCCIILILSVFAPSHVEAMPGPFLCNSQITCLNGGTLVTPDNPFDFCRCHCPKRFAGLHCEFTRKVQRNDRLKRLVRIKNEIAAILNQRHLRR</sequence>
<feature type="transmembrane region" description="Helical" evidence="1">
    <location>
        <begin position="24"/>
        <end position="42"/>
    </location>
</feature>
<feature type="domain" description="EGF-like" evidence="2">
    <location>
        <begin position="79"/>
        <end position="90"/>
    </location>
</feature>
<evidence type="ECO:0000256" key="1">
    <source>
        <dbReference type="SAM" id="Phobius"/>
    </source>
</evidence>
<dbReference type="SUPFAM" id="SSF57196">
    <property type="entry name" value="EGF/Laminin"/>
    <property type="match status" value="1"/>
</dbReference>
<reference evidence="3" key="2">
    <citation type="submission" date="2020-11" db="EMBL/GenBank/DDBJ databases">
        <authorList>
            <person name="McCartney M.A."/>
            <person name="Auch B."/>
            <person name="Kono T."/>
            <person name="Mallez S."/>
            <person name="Becker A."/>
            <person name="Gohl D.M."/>
            <person name="Silverstein K.A.T."/>
            <person name="Koren S."/>
            <person name="Bechman K.B."/>
            <person name="Herman A."/>
            <person name="Abrahante J.E."/>
            <person name="Garbe J."/>
        </authorList>
    </citation>
    <scope>NUCLEOTIDE SEQUENCE</scope>
    <source>
        <strain evidence="3">Duluth1</strain>
        <tissue evidence="3">Whole animal</tissue>
    </source>
</reference>
<comment type="caution">
    <text evidence="3">The sequence shown here is derived from an EMBL/GenBank/DDBJ whole genome shotgun (WGS) entry which is preliminary data.</text>
</comment>
<proteinExistence type="predicted"/>
<gene>
    <name evidence="3" type="ORF">DPMN_178145</name>
</gene>
<dbReference type="AlphaFoldDB" id="A0A9D4ECB9"/>
<protein>
    <recommendedName>
        <fullName evidence="2">EGF-like domain-containing protein</fullName>
    </recommendedName>
</protein>